<dbReference type="InterPro" id="IPR041118">
    <property type="entry name" value="Rx_N"/>
</dbReference>
<evidence type="ECO:0000259" key="7">
    <source>
        <dbReference type="Pfam" id="PF18052"/>
    </source>
</evidence>
<sequence length="1173" mass="133400">MSIIGEVALSAFFEVLFDKLTSPDLLKIFKQEQVDADLKKWKTTLPTIRAVLDDAEEKQFATEALRRKLVNAEPSTSKVRKFIPTCCAGLTPKSIMFDANMRSKIKGINTRLQEIVTQKNNLQLRDCVEGRTKTTRSRLPETYLMKEGNFYGRDEDKKAIVKLLLSSESSDAEFPPVIPILGMGGLGKTTLVQLVYNDEDVSHCFDLKGWVCVSDDFDVVKVTKEILQDVTKVTYNDNDLNLLQHKLKEQLSDKKFLLILDDVWNENYVDWTTLRKPFEFGALGSKIVITTRSDHVSSTQKPSEAFYALYTTVMSGNYVLNSKIWDMAEKNSDVLPTLRLSYLYLPSHLKRCFAYCSLFPKDYEFEEKELVLLWMAEGLVQETEGNKSMEKLGGEYFGDLHRRSFFQQSSNDESLFVMHDLINDLAEWAAGDLCYRLEDKLGCIKQSEISTKTLILKDCSRLKKLPEKIGNLVNLRHLDITNVDLIREMPVGIEELKSLQTLSNFVVGKDTGSKIGDLMNLKFLQGRLCISRLENVLDVEDARRANLNGKKNLDALVMKWESADDDLQDAKVAIDVLDMLCPWTTVKELSIDGYLGEKFPTWLGHSSFSNMVHLRIERCRKCTSLPAIGQLPSLKDLVIIGMAKVQSVGPEFYGESGLKPFQSLKTLCFENMQEWKDWIPSGVAYEEFPCLRELSIFHCPKLEGKLPHRLPLLEKFCVRKCEELVVSIPSLPMLHELEIVGCKKVVRRNTVELCSLKSIVFSIPDLKSLTEEFMHGLVKVENLTINDCKELTSIWQDKLMFLVMLDIRSCPSLINVSLMSTIRTLKIKSCTLQFLPMSNCTCLEDATIVECNSLTFISRGQLPSTLKKLVIGNCEKLQSVVDEAEAPSSSLLMNEENLNTSLLERFERCSELASLSSSGQLPTALKRLYLWICPKLESVADKLHNNASLESLEIRDCEKLKSLPEGLHKLFHLNELRIIECPSLVSFPDRGLLPTSLRELWIFGCEKLEALPNPIHNLTNLTLLYLKGVNICKQVFEWGLHRLTSLTYLQINCDGGFPDWQSFPYEEEDGKMMMTLPTSLTTLYIRNLPNIVFLSSKGFQNLSALQLLWISNCPKLEFLPEKGLPPSLCIHGCPLLKQHCKKGKGREWLKIANIPLVSIDDRYVYEVEEEEQQ</sequence>
<evidence type="ECO:0000256" key="4">
    <source>
        <dbReference type="ARBA" id="ARBA00022821"/>
    </source>
</evidence>
<keyword evidence="2" id="KW-0677">Repeat</keyword>
<evidence type="ECO:0008006" key="11">
    <source>
        <dbReference type="Google" id="ProtNLM"/>
    </source>
</evidence>
<keyword evidence="4" id="KW-0611">Plant defense</keyword>
<dbReference type="FunFam" id="3.40.50.300:FF:001091">
    <property type="entry name" value="Probable disease resistance protein At1g61300"/>
    <property type="match status" value="1"/>
</dbReference>
<dbReference type="SUPFAM" id="SSF52540">
    <property type="entry name" value="P-loop containing nucleoside triphosphate hydrolases"/>
    <property type="match status" value="1"/>
</dbReference>
<dbReference type="SUPFAM" id="SSF52058">
    <property type="entry name" value="L domain-like"/>
    <property type="match status" value="3"/>
</dbReference>
<dbReference type="GO" id="GO:0005524">
    <property type="term" value="F:ATP binding"/>
    <property type="evidence" value="ECO:0007669"/>
    <property type="project" value="UniProtKB-KW"/>
</dbReference>
<dbReference type="Gene3D" id="3.40.50.300">
    <property type="entry name" value="P-loop containing nucleotide triphosphate hydrolases"/>
    <property type="match status" value="1"/>
</dbReference>
<dbReference type="InterPro" id="IPR036388">
    <property type="entry name" value="WH-like_DNA-bd_sf"/>
</dbReference>
<feature type="domain" description="Disease resistance protein winged helix" evidence="8">
    <location>
        <begin position="358"/>
        <end position="426"/>
    </location>
</feature>
<dbReference type="Gene3D" id="1.10.10.10">
    <property type="entry name" value="Winged helix-like DNA-binding domain superfamily/Winged helix DNA-binding domain"/>
    <property type="match status" value="1"/>
</dbReference>
<evidence type="ECO:0000256" key="1">
    <source>
        <dbReference type="ARBA" id="ARBA00022614"/>
    </source>
</evidence>
<dbReference type="Gene3D" id="3.80.10.10">
    <property type="entry name" value="Ribonuclease Inhibitor"/>
    <property type="match status" value="4"/>
</dbReference>
<evidence type="ECO:0000256" key="2">
    <source>
        <dbReference type="ARBA" id="ARBA00022737"/>
    </source>
</evidence>
<keyword evidence="5" id="KW-0067">ATP-binding</keyword>
<dbReference type="EMBL" id="OIVN01001358">
    <property type="protein sequence ID" value="SPC93053.1"/>
    <property type="molecule type" value="Genomic_DNA"/>
</dbReference>
<dbReference type="PANTHER" id="PTHR36766:SF72">
    <property type="entry name" value="DISEASE RESISTANCE RPP13-LIKE PROTEIN 1"/>
    <property type="match status" value="1"/>
</dbReference>
<dbReference type="Pfam" id="PF00931">
    <property type="entry name" value="NB-ARC"/>
    <property type="match status" value="1"/>
</dbReference>
<dbReference type="InterPro" id="IPR002182">
    <property type="entry name" value="NB-ARC"/>
</dbReference>
<dbReference type="InterPro" id="IPR032675">
    <property type="entry name" value="LRR_dom_sf"/>
</dbReference>
<evidence type="ECO:0000313" key="10">
    <source>
        <dbReference type="EMBL" id="SPC93053.1"/>
    </source>
</evidence>
<dbReference type="PRINTS" id="PR00364">
    <property type="entry name" value="DISEASERSIST"/>
</dbReference>
<gene>
    <name evidence="10" type="ORF">FSB_LOCUS20935</name>
</gene>
<dbReference type="Pfam" id="PF23559">
    <property type="entry name" value="WHD_DRP"/>
    <property type="match status" value="1"/>
</dbReference>
<dbReference type="GO" id="GO:0006952">
    <property type="term" value="P:defense response"/>
    <property type="evidence" value="ECO:0007669"/>
    <property type="project" value="UniProtKB-KW"/>
</dbReference>
<dbReference type="Pfam" id="PF18052">
    <property type="entry name" value="Rx_N"/>
    <property type="match status" value="1"/>
</dbReference>
<organism evidence="10">
    <name type="scientific">Fagus sylvatica</name>
    <name type="common">Beechnut</name>
    <dbReference type="NCBI Taxonomy" id="28930"/>
    <lineage>
        <taxon>Eukaryota</taxon>
        <taxon>Viridiplantae</taxon>
        <taxon>Streptophyta</taxon>
        <taxon>Embryophyta</taxon>
        <taxon>Tracheophyta</taxon>
        <taxon>Spermatophyta</taxon>
        <taxon>Magnoliopsida</taxon>
        <taxon>eudicotyledons</taxon>
        <taxon>Gunneridae</taxon>
        <taxon>Pentapetalae</taxon>
        <taxon>rosids</taxon>
        <taxon>fabids</taxon>
        <taxon>Fagales</taxon>
        <taxon>Fagaceae</taxon>
        <taxon>Fagus</taxon>
    </lineage>
</organism>
<dbReference type="FunFam" id="1.10.10.10:FF:000322">
    <property type="entry name" value="Probable disease resistance protein At1g63360"/>
    <property type="match status" value="1"/>
</dbReference>
<proteinExistence type="predicted"/>
<feature type="domain" description="Disease resistance N-terminal" evidence="7">
    <location>
        <begin position="8"/>
        <end position="66"/>
    </location>
</feature>
<name>A0A2N9G0M2_FAGSY</name>
<dbReference type="InterPro" id="IPR058922">
    <property type="entry name" value="WHD_DRP"/>
</dbReference>
<keyword evidence="3" id="KW-0547">Nucleotide-binding</keyword>
<evidence type="ECO:0000259" key="6">
    <source>
        <dbReference type="Pfam" id="PF00931"/>
    </source>
</evidence>
<dbReference type="GO" id="GO:0051707">
    <property type="term" value="P:response to other organism"/>
    <property type="evidence" value="ECO:0007669"/>
    <property type="project" value="UniProtKB-ARBA"/>
</dbReference>
<evidence type="ECO:0000259" key="9">
    <source>
        <dbReference type="Pfam" id="PF25019"/>
    </source>
</evidence>
<dbReference type="InterPro" id="IPR056789">
    <property type="entry name" value="LRR_R13L1-DRL21"/>
</dbReference>
<feature type="domain" description="R13L1/DRL21-like LRR repeat region" evidence="9">
    <location>
        <begin position="515"/>
        <end position="642"/>
    </location>
</feature>
<dbReference type="AlphaFoldDB" id="A0A2N9G0M2"/>
<dbReference type="Pfam" id="PF25019">
    <property type="entry name" value="LRR_R13L1-DRL21"/>
    <property type="match status" value="1"/>
</dbReference>
<evidence type="ECO:0000256" key="5">
    <source>
        <dbReference type="ARBA" id="ARBA00022840"/>
    </source>
</evidence>
<feature type="domain" description="NB-ARC" evidence="6">
    <location>
        <begin position="155"/>
        <end position="302"/>
    </location>
</feature>
<keyword evidence="1" id="KW-0433">Leucine-rich repeat</keyword>
<reference evidence="10" key="1">
    <citation type="submission" date="2018-02" db="EMBL/GenBank/DDBJ databases">
        <authorList>
            <person name="Cohen D.B."/>
            <person name="Kent A.D."/>
        </authorList>
    </citation>
    <scope>NUCLEOTIDE SEQUENCE</scope>
</reference>
<accession>A0A2N9G0M2</accession>
<dbReference type="InterPro" id="IPR027417">
    <property type="entry name" value="P-loop_NTPase"/>
</dbReference>
<protein>
    <recommendedName>
        <fullName evidence="11">NB-ARC domain-containing protein</fullName>
    </recommendedName>
</protein>
<evidence type="ECO:0000259" key="8">
    <source>
        <dbReference type="Pfam" id="PF23559"/>
    </source>
</evidence>
<dbReference type="PANTHER" id="PTHR36766">
    <property type="entry name" value="PLANT BROAD-SPECTRUM MILDEW RESISTANCE PROTEIN RPW8"/>
    <property type="match status" value="1"/>
</dbReference>
<evidence type="ECO:0000256" key="3">
    <source>
        <dbReference type="ARBA" id="ARBA00022741"/>
    </source>
</evidence>
<dbReference type="GO" id="GO:0043531">
    <property type="term" value="F:ADP binding"/>
    <property type="evidence" value="ECO:0007669"/>
    <property type="project" value="InterPro"/>
</dbReference>